<dbReference type="AlphaFoldDB" id="A0A640MK35"/>
<gene>
    <name evidence="1" type="ORF">QuyetLC_26800</name>
</gene>
<name>A0A640MK35_BACAN</name>
<comment type="caution">
    <text evidence="1">The sequence shown here is derived from an EMBL/GenBank/DDBJ whole genome shotgun (WGS) entry which is preliminary data.</text>
</comment>
<proteinExistence type="predicted"/>
<dbReference type="EMBL" id="BLEY01000027">
    <property type="protein sequence ID" value="GEU14212.1"/>
    <property type="molecule type" value="Genomic_DNA"/>
</dbReference>
<protein>
    <submittedName>
        <fullName evidence="1">Uncharacterized protein</fullName>
    </submittedName>
</protein>
<organism evidence="1">
    <name type="scientific">Bacillus anthracis</name>
    <name type="common">anthrax bacterium</name>
    <dbReference type="NCBI Taxonomy" id="1392"/>
    <lineage>
        <taxon>Bacteria</taxon>
        <taxon>Bacillati</taxon>
        <taxon>Bacillota</taxon>
        <taxon>Bacilli</taxon>
        <taxon>Bacillales</taxon>
        <taxon>Bacillaceae</taxon>
        <taxon>Bacillus</taxon>
        <taxon>Bacillus cereus group</taxon>
    </lineage>
</organism>
<sequence length="105" mass="12471">MTKNEDLNEKMNKCDELYRYLHEDALGYLDRSLDDRSALTPEEQDYINEYLGLSDEEIAQIFFKFWDVIDKYFLYTDGVEKEIRDLAFAADKLASALFVRLGYFK</sequence>
<reference evidence="1" key="2">
    <citation type="submission" date="2019-12" db="EMBL/GenBank/DDBJ databases">
        <authorList>
            <person name="Hoang T.H.H."/>
            <person name="Okutani A."/>
        </authorList>
    </citation>
    <scope>NUCLEOTIDE SEQUENCE</scope>
    <source>
        <strain evidence="1">QuyetLC</strain>
    </source>
</reference>
<reference evidence="1" key="1">
    <citation type="submission" date="2019-12" db="EMBL/GenBank/DDBJ databases">
        <title>Epidemiological and comparative genomic analysis of Bacillus anthracis isolated from northern Vietnam.</title>
        <authorList>
            <person name="Hoang T.T.H."/>
            <person name="Dang D.A."/>
            <person name="Pham M.H."/>
            <person name="Luong M.H."/>
            <person name="Tran N.D."/>
            <person name="Nguyen T.H."/>
            <person name="Nguyen T.T."/>
            <person name="Inoue S."/>
            <person name="Morikawa S."/>
            <person name="Okutani A."/>
        </authorList>
    </citation>
    <scope>NUCLEOTIDE SEQUENCE</scope>
    <source>
        <strain evidence="1">QuyetLC</strain>
    </source>
</reference>
<accession>A0A640MK35</accession>
<evidence type="ECO:0000313" key="1">
    <source>
        <dbReference type="EMBL" id="GEU14212.1"/>
    </source>
</evidence>